<feature type="domain" description="Glycosyl transferase family 1" evidence="2">
    <location>
        <begin position="215"/>
        <end position="381"/>
    </location>
</feature>
<evidence type="ECO:0000313" key="4">
    <source>
        <dbReference type="EMBL" id="QRN53072.1"/>
    </source>
</evidence>
<evidence type="ECO:0000259" key="2">
    <source>
        <dbReference type="Pfam" id="PF00534"/>
    </source>
</evidence>
<feature type="domain" description="Glycosyltransferase subfamily 4-like N-terminal" evidence="3">
    <location>
        <begin position="18"/>
        <end position="201"/>
    </location>
</feature>
<accession>A0ABX7GRQ4</accession>
<dbReference type="InterPro" id="IPR028098">
    <property type="entry name" value="Glyco_trans_4-like_N"/>
</dbReference>
<evidence type="ECO:0000256" key="1">
    <source>
        <dbReference type="ARBA" id="ARBA00022679"/>
    </source>
</evidence>
<dbReference type="PANTHER" id="PTHR46401:SF2">
    <property type="entry name" value="GLYCOSYLTRANSFERASE WBBK-RELATED"/>
    <property type="match status" value="1"/>
</dbReference>
<dbReference type="Pfam" id="PF13439">
    <property type="entry name" value="Glyco_transf_4"/>
    <property type="match status" value="1"/>
</dbReference>
<dbReference type="Pfam" id="PF00534">
    <property type="entry name" value="Glycos_transf_1"/>
    <property type="match status" value="2"/>
</dbReference>
<dbReference type="EMBL" id="CP064030">
    <property type="protein sequence ID" value="QRN53072.1"/>
    <property type="molecule type" value="Genomic_DNA"/>
</dbReference>
<organism evidence="4 5">
    <name type="scientific">Dyella caseinilytica</name>
    <dbReference type="NCBI Taxonomy" id="1849581"/>
    <lineage>
        <taxon>Bacteria</taxon>
        <taxon>Pseudomonadati</taxon>
        <taxon>Pseudomonadota</taxon>
        <taxon>Gammaproteobacteria</taxon>
        <taxon>Lysobacterales</taxon>
        <taxon>Rhodanobacteraceae</taxon>
        <taxon>Dyella</taxon>
    </lineage>
</organism>
<evidence type="ECO:0000259" key="3">
    <source>
        <dbReference type="Pfam" id="PF13439"/>
    </source>
</evidence>
<dbReference type="Proteomes" id="UP000663181">
    <property type="component" value="Chromosome"/>
</dbReference>
<dbReference type="PANTHER" id="PTHR46401">
    <property type="entry name" value="GLYCOSYLTRANSFERASE WBBK-RELATED"/>
    <property type="match status" value="1"/>
</dbReference>
<dbReference type="CDD" id="cd03809">
    <property type="entry name" value="GT4_MtfB-like"/>
    <property type="match status" value="2"/>
</dbReference>
<reference evidence="4 5" key="1">
    <citation type="submission" date="2020-10" db="EMBL/GenBank/DDBJ databases">
        <title>Phylogeny of dyella-like bacteria.</title>
        <authorList>
            <person name="Fu J."/>
        </authorList>
    </citation>
    <scope>NUCLEOTIDE SEQUENCE [LARGE SCALE GENOMIC DNA]</scope>
    <source>
        <strain evidence="4 5">DHOB09</strain>
    </source>
</reference>
<proteinExistence type="predicted"/>
<dbReference type="RefSeq" id="WP_188800304.1">
    <property type="nucleotide sequence ID" value="NZ_BMIZ01000002.1"/>
</dbReference>
<feature type="domain" description="Glycosyl transferase family 1" evidence="2">
    <location>
        <begin position="833"/>
        <end position="970"/>
    </location>
</feature>
<name>A0ABX7GRQ4_9GAMM</name>
<evidence type="ECO:0000313" key="5">
    <source>
        <dbReference type="Proteomes" id="UP000663181"/>
    </source>
</evidence>
<dbReference type="SUPFAM" id="SSF53756">
    <property type="entry name" value="UDP-Glycosyltransferase/glycogen phosphorylase"/>
    <property type="match status" value="2"/>
</dbReference>
<dbReference type="InterPro" id="IPR001296">
    <property type="entry name" value="Glyco_trans_1"/>
</dbReference>
<keyword evidence="1" id="KW-0808">Transferase</keyword>
<sequence length="1003" mass="111406">MKLLLDLQGAQSQSRHRGIGRYTLALSREFLERAEPLHDVRLLFNARFDTPTDSLIRTLGRHACPERRILVEVPEHIRAQPGGNAWLRQAAARTMRHAIERLNVDVVWFSSPIEGYNDDAVLPDAPPAGMASVATLYDLIPLHDPDAYLGHPRVHEWYKQGVNMLRRYDLLLAISEWVRQDAIERLHLPPERVVNIGSAVDGSFRAPEVNPLISEELRRQHGITRPFVLYSGGFDPRKNVAALIQAFGKLPEALRARHQLVIVGRISDEDKLRLDAATRKAMLPPDSVIYTGFAPDGDLVRLYAECALFVFPSLLEGFGLPPLEAMACGAPVIASNAASLPEVISRRDALFDPTLVDSISERMECVLANPAFAEELRNYALERAASFSWNSVAGRAQDALQDLAKRHRSASTSKPSTSTTHITCVRNGTTLPAWLSELDERIVSVTSSSEISDAFPPTESSERMLYIADTSSARQLEPIMRAQPGVLLIQEPPQNLLAAPDADVLQAAYKAGGYENLINTLRGGAQVADPRLIPLMEHSLGVICTDERIPHRLRMQATAMAIPDITMLPAHDTSDACLREISLAYTRHPLALEARLLNDIAAIEGEPDDDDLAAIASTIVATRGPNCVRRWLVDVSGIAEKDIRTGIQRVVRNILRHWMESPPTSVRIEPVRLSNGRYHYARRYGLDLLDLADVTLPEDAVEIACGDIYVGLDWAIDSIAQAEPQLRDWHRRGVSVHFLVYDLLPITMPDMFHPHARHRFEDWLRRITCIADQLICISRTTADDLHDWMDTEALAYQFGTAPTISHAPLGVDAMLENHSSEPRQHLAKAMHARPTLLMVGTIEPRKGYDQALEASEILWGNGIDFNLVIVGQFGWLMEAFRASIDRHTERNQRLFWLDDAPDDELDAIYRTSTALLAASLGEGYGLPLIEAARRGLPVIARELPVFREIMGEHAQYFTATTAPQLADALHGALAAPVAAAPTRWPSWKQSAAAMADKIAARRQ</sequence>
<keyword evidence="5" id="KW-1185">Reference proteome</keyword>
<protein>
    <submittedName>
        <fullName evidence="4">Glycosyltransferase family 4 protein</fullName>
    </submittedName>
</protein>
<gene>
    <name evidence="4" type="ORF">ISN74_16760</name>
</gene>
<dbReference type="Gene3D" id="3.40.50.2000">
    <property type="entry name" value="Glycogen Phosphorylase B"/>
    <property type="match status" value="3"/>
</dbReference>